<dbReference type="Gene3D" id="1.25.40.10">
    <property type="entry name" value="Tetratricopeptide repeat domain"/>
    <property type="match status" value="1"/>
</dbReference>
<dbReference type="SUPFAM" id="SSF88946">
    <property type="entry name" value="Sigma2 domain of RNA polymerase sigma factors"/>
    <property type="match status" value="1"/>
</dbReference>
<reference evidence="3 4" key="1">
    <citation type="submission" date="2022-04" db="EMBL/GenBank/DDBJ databases">
        <title>Roseobacter sp. WL0113 is a bacterium isolated from neritic sediment.</title>
        <authorList>
            <person name="Wang L."/>
            <person name="He W."/>
            <person name="Zhang D.-F."/>
        </authorList>
    </citation>
    <scope>NUCLEOTIDE SEQUENCE [LARGE SCALE GENOMIC DNA]</scope>
    <source>
        <strain evidence="3 4">WL0113</strain>
    </source>
</reference>
<feature type="domain" description="DUF6596" evidence="2">
    <location>
        <begin position="176"/>
        <end position="270"/>
    </location>
</feature>
<dbReference type="InterPro" id="IPR013325">
    <property type="entry name" value="RNA_pol_sigma_r2"/>
</dbReference>
<proteinExistence type="predicted"/>
<evidence type="ECO:0000313" key="3">
    <source>
        <dbReference type="EMBL" id="MCV3273840.1"/>
    </source>
</evidence>
<evidence type="ECO:0000259" key="1">
    <source>
        <dbReference type="Pfam" id="PF04542"/>
    </source>
</evidence>
<dbReference type="Gene3D" id="1.10.1740.10">
    <property type="match status" value="1"/>
</dbReference>
<gene>
    <name evidence="3" type="ORF">MUB52_20590</name>
</gene>
<feature type="domain" description="RNA polymerase sigma-70 region 2" evidence="1">
    <location>
        <begin position="18"/>
        <end position="80"/>
    </location>
</feature>
<dbReference type="InterPro" id="IPR011990">
    <property type="entry name" value="TPR-like_helical_dom_sf"/>
</dbReference>
<dbReference type="Pfam" id="PF04542">
    <property type="entry name" value="Sigma70_r2"/>
    <property type="match status" value="1"/>
</dbReference>
<name>A0ABT3BJT4_9RHOB</name>
<protein>
    <submittedName>
        <fullName evidence="3">RNA polymerase subunit sigma-70</fullName>
    </submittedName>
</protein>
<evidence type="ECO:0000259" key="2">
    <source>
        <dbReference type="Pfam" id="PF20239"/>
    </source>
</evidence>
<evidence type="ECO:0000313" key="4">
    <source>
        <dbReference type="Proteomes" id="UP001208690"/>
    </source>
</evidence>
<dbReference type="InterPro" id="IPR046531">
    <property type="entry name" value="DUF6596"/>
</dbReference>
<dbReference type="EMBL" id="JALIEB010000021">
    <property type="protein sequence ID" value="MCV3273840.1"/>
    <property type="molecule type" value="Genomic_DNA"/>
</dbReference>
<sequence>MNPPDVARRAEDVARAAYGKLLAMLASSTRDIMAAEDALAEAFVAALQTWPKRGVPERPEAWLLRVAKNKRIDAARKDKRLVITEELPEMAAPTETDPQIDQRLKLLFVCAHPAIDAGVHTPLMLQTVLGLEAQQIARAFLTSPAAMAQRLVRAKRKIKVAGIPFVLPEAEHFPARMGAVLEAIYGAYAADWMEGVGDLSYEAIFLSTVLADLAPDDAEALGLNALLGFIEARRAARLADGVLVPVPDQDTALWDQRLIDHSARLLRRAARHGTMGRFQLEAAIQSVHAARSVTGQTDWRALSQLYAGLMKTAPTIGAAVSRAAVVAEDAGPAAGLALLDQIAFDGFSRYQPAHAVRAQCLARLGRSAEAAQAYAKAIALCTDAPSRKWLERKATALRAASS</sequence>
<dbReference type="PANTHER" id="PTHR47756:SF2">
    <property type="entry name" value="BLL6612 PROTEIN"/>
    <property type="match status" value="1"/>
</dbReference>
<keyword evidence="4" id="KW-1185">Reference proteome</keyword>
<dbReference type="RefSeq" id="WP_263846047.1">
    <property type="nucleotide sequence ID" value="NZ_JALIEB010000021.1"/>
</dbReference>
<dbReference type="Pfam" id="PF20239">
    <property type="entry name" value="DUF6596"/>
    <property type="match status" value="1"/>
</dbReference>
<accession>A0ABT3BJT4</accession>
<organism evidence="3 4">
    <name type="scientific">Roseobacter sinensis</name>
    <dbReference type="NCBI Taxonomy" id="2931391"/>
    <lineage>
        <taxon>Bacteria</taxon>
        <taxon>Pseudomonadati</taxon>
        <taxon>Pseudomonadota</taxon>
        <taxon>Alphaproteobacteria</taxon>
        <taxon>Rhodobacterales</taxon>
        <taxon>Roseobacteraceae</taxon>
        <taxon>Roseobacter</taxon>
    </lineage>
</organism>
<dbReference type="Proteomes" id="UP001208690">
    <property type="component" value="Unassembled WGS sequence"/>
</dbReference>
<dbReference type="InterPro" id="IPR007627">
    <property type="entry name" value="RNA_pol_sigma70_r2"/>
</dbReference>
<dbReference type="PANTHER" id="PTHR47756">
    <property type="entry name" value="BLL6612 PROTEIN-RELATED"/>
    <property type="match status" value="1"/>
</dbReference>
<comment type="caution">
    <text evidence="3">The sequence shown here is derived from an EMBL/GenBank/DDBJ whole genome shotgun (WGS) entry which is preliminary data.</text>
</comment>